<dbReference type="OMA" id="QGKRICH"/>
<protein>
    <submittedName>
        <fullName evidence="3">Putative flavin-binding monooxygenase-like protein</fullName>
    </submittedName>
</protein>
<dbReference type="KEGG" id="ela:UCREL1_9856"/>
<dbReference type="InterPro" id="IPR032710">
    <property type="entry name" value="NTF2-like_dom_sf"/>
</dbReference>
<name>M7SAL2_EUTLA</name>
<dbReference type="EMBL" id="KB707259">
    <property type="protein sequence ID" value="EMR63199.1"/>
    <property type="molecule type" value="Genomic_DNA"/>
</dbReference>
<dbReference type="InterPro" id="IPR036188">
    <property type="entry name" value="FAD/NAD-bd_sf"/>
</dbReference>
<evidence type="ECO:0000313" key="3">
    <source>
        <dbReference type="EMBL" id="EMR63199.1"/>
    </source>
</evidence>
<dbReference type="OrthoDB" id="74360at2759"/>
<reference evidence="4" key="1">
    <citation type="journal article" date="2013" name="Genome Announc.">
        <title>Draft genome sequence of the grapevine dieback fungus Eutypa lata UCR-EL1.</title>
        <authorList>
            <person name="Blanco-Ulate B."/>
            <person name="Rolshausen P.E."/>
            <person name="Cantu D."/>
        </authorList>
    </citation>
    <scope>NUCLEOTIDE SEQUENCE [LARGE SCALE GENOMIC DNA]</scope>
    <source>
        <strain evidence="4">UCR-EL1</strain>
    </source>
</reference>
<dbReference type="PRINTS" id="PR00411">
    <property type="entry name" value="PNDRDTASEI"/>
</dbReference>
<gene>
    <name evidence="3" type="ORF">UCREL1_9856</name>
</gene>
<dbReference type="InterPro" id="IPR050982">
    <property type="entry name" value="Auxin_biosynth/cation_transpt"/>
</dbReference>
<dbReference type="PANTHER" id="PTHR43539">
    <property type="entry name" value="FLAVIN-BINDING MONOOXYGENASE-LIKE PROTEIN (AFU_ORTHOLOGUE AFUA_4G09220)"/>
    <property type="match status" value="1"/>
</dbReference>
<dbReference type="Gene3D" id="3.10.450.50">
    <property type="match status" value="1"/>
</dbReference>
<dbReference type="GO" id="GO:0050660">
    <property type="term" value="F:flavin adenine dinucleotide binding"/>
    <property type="evidence" value="ECO:0007669"/>
    <property type="project" value="TreeGrafter"/>
</dbReference>
<dbReference type="Proteomes" id="UP000012174">
    <property type="component" value="Unassembled WGS sequence"/>
</dbReference>
<evidence type="ECO:0000313" key="4">
    <source>
        <dbReference type="Proteomes" id="UP000012174"/>
    </source>
</evidence>
<dbReference type="InterPro" id="IPR023753">
    <property type="entry name" value="FAD/NAD-binding_dom"/>
</dbReference>
<dbReference type="SUPFAM" id="SSF54427">
    <property type="entry name" value="NTF2-like"/>
    <property type="match status" value="1"/>
</dbReference>
<dbReference type="HOGENOM" id="CLU_015676_1_0_1"/>
<evidence type="ECO:0000259" key="2">
    <source>
        <dbReference type="Pfam" id="PF07992"/>
    </source>
</evidence>
<dbReference type="Pfam" id="PF07992">
    <property type="entry name" value="Pyr_redox_2"/>
    <property type="match status" value="1"/>
</dbReference>
<sequence>MKSESVDAKATASKIITDFNQFLEKKDYKAVANLFVENGYWKDHLAATWDLRTAKGRDRIIAFLNGGHHLVKVDLDESSSFVAPQVAPLKPDGSIKGIQAFVIVTTKYGSGRGIVRLVEDGGQWKIWTLFTSADELKDYTEPLGPNRANGVQHGAMAGRKNWLDRRLEESNFETGDLDVLIVGSGQAGLSVQARLKMLGVRTLAVDQSDEIGDNWRRRYHQLVLHDPIWYDHMPYITFPKFWPIFTPKDKLADFLKAYAQMLELNVWTSTTIESSTWNDGKKEWTVVVKRRHKDGRVETRTLHPKHVIQATGHSGKRNYPVFKGMESFKGDVLSHSSDFKGAKEGREGRKAVIIGSCNSALDIAQDYYEHGCDVTIVQRSSTTVISSKAILELQLGGLYSEGGPPTEEADLVSWSAPGEVLKTVNADVNEIQQGFDRDLLEGLNRAGFRTDRGPMNSGMFMKYLQRGGGYYIDVGTSQLIIDGKIKAHHGAGIQEILPHGVKLDDGVELDADEIVCATGYQNMKTATEAIFGEEVAAKVQTVWGLDEEGETRTMWRRSGHPGLWLHGGNLAMCRYFSRLVALQVKAQLEGLSK</sequence>
<proteinExistence type="predicted"/>
<dbReference type="eggNOG" id="KOG1399">
    <property type="taxonomic scope" value="Eukaryota"/>
</dbReference>
<accession>M7SAL2</accession>
<dbReference type="Gene3D" id="3.50.50.60">
    <property type="entry name" value="FAD/NAD(P)-binding domain"/>
    <property type="match status" value="1"/>
</dbReference>
<evidence type="ECO:0000256" key="1">
    <source>
        <dbReference type="ARBA" id="ARBA00023002"/>
    </source>
</evidence>
<dbReference type="SUPFAM" id="SSF51905">
    <property type="entry name" value="FAD/NAD(P)-binding domain"/>
    <property type="match status" value="1"/>
</dbReference>
<dbReference type="GO" id="GO:0004497">
    <property type="term" value="F:monooxygenase activity"/>
    <property type="evidence" value="ECO:0007669"/>
    <property type="project" value="UniProtKB-KW"/>
</dbReference>
<keyword evidence="4" id="KW-1185">Reference proteome</keyword>
<dbReference type="PANTHER" id="PTHR43539:SF68">
    <property type="entry name" value="FLAVIN-BINDING MONOOXYGENASE-LIKE PROTEIN (AFU_ORTHOLOGUE AFUA_4G09220)"/>
    <property type="match status" value="1"/>
</dbReference>
<organism evidence="3 4">
    <name type="scientific">Eutypa lata (strain UCR-EL1)</name>
    <name type="common">Grapevine dieback disease fungus</name>
    <name type="synonym">Eutypa armeniacae</name>
    <dbReference type="NCBI Taxonomy" id="1287681"/>
    <lineage>
        <taxon>Eukaryota</taxon>
        <taxon>Fungi</taxon>
        <taxon>Dikarya</taxon>
        <taxon>Ascomycota</taxon>
        <taxon>Pezizomycotina</taxon>
        <taxon>Sordariomycetes</taxon>
        <taxon>Xylariomycetidae</taxon>
        <taxon>Xylariales</taxon>
        <taxon>Diatrypaceae</taxon>
        <taxon>Eutypa</taxon>
    </lineage>
</organism>
<feature type="domain" description="FAD/NAD(P)-binding" evidence="2">
    <location>
        <begin position="178"/>
        <end position="383"/>
    </location>
</feature>
<dbReference type="AlphaFoldDB" id="M7SAL2"/>
<keyword evidence="1" id="KW-0560">Oxidoreductase</keyword>
<keyword evidence="3" id="KW-0503">Monooxygenase</keyword>